<evidence type="ECO:0000313" key="3">
    <source>
        <dbReference type="EMBL" id="MFC4828736.1"/>
    </source>
</evidence>
<keyword evidence="2" id="KW-1133">Transmembrane helix</keyword>
<name>A0ABV9R3R4_9MICO</name>
<gene>
    <name evidence="3" type="ORF">ACFPER_08065</name>
</gene>
<proteinExistence type="predicted"/>
<feature type="transmembrane region" description="Helical" evidence="2">
    <location>
        <begin position="63"/>
        <end position="86"/>
    </location>
</feature>
<feature type="region of interest" description="Disordered" evidence="1">
    <location>
        <begin position="1"/>
        <end position="20"/>
    </location>
</feature>
<keyword evidence="2" id="KW-0472">Membrane</keyword>
<evidence type="ECO:0000256" key="1">
    <source>
        <dbReference type="SAM" id="MobiDB-lite"/>
    </source>
</evidence>
<dbReference type="RefSeq" id="WP_204391939.1">
    <property type="nucleotide sequence ID" value="NZ_JAFBBW010000001.1"/>
</dbReference>
<accession>A0ABV9R3R4</accession>
<protein>
    <submittedName>
        <fullName evidence="3">Uncharacterized protein</fullName>
    </submittedName>
</protein>
<keyword evidence="2" id="KW-0812">Transmembrane</keyword>
<reference evidence="4" key="1">
    <citation type="journal article" date="2019" name="Int. J. Syst. Evol. Microbiol.">
        <title>The Global Catalogue of Microorganisms (GCM) 10K type strain sequencing project: providing services to taxonomists for standard genome sequencing and annotation.</title>
        <authorList>
            <consortium name="The Broad Institute Genomics Platform"/>
            <consortium name="The Broad Institute Genome Sequencing Center for Infectious Disease"/>
            <person name="Wu L."/>
            <person name="Ma J."/>
        </authorList>
    </citation>
    <scope>NUCLEOTIDE SEQUENCE [LARGE SCALE GENOMIC DNA]</scope>
    <source>
        <strain evidence="4">CGMCC 1.12192</strain>
    </source>
</reference>
<evidence type="ECO:0000313" key="4">
    <source>
        <dbReference type="Proteomes" id="UP001595960"/>
    </source>
</evidence>
<sequence>MTHDGEGDAGARRERVRARARERRDRAKRLGLAGLALFVGGPVLGFGIVVAGVVFAILESSGWPLVLLGGILLGLALHRIGLAMLLSAEATREPETPTEAEPPAPASPRAAPASDHPAIGDTL</sequence>
<organism evidence="3 4">
    <name type="scientific">Agromyces aurantiacus</name>
    <dbReference type="NCBI Taxonomy" id="165814"/>
    <lineage>
        <taxon>Bacteria</taxon>
        <taxon>Bacillati</taxon>
        <taxon>Actinomycetota</taxon>
        <taxon>Actinomycetes</taxon>
        <taxon>Micrococcales</taxon>
        <taxon>Microbacteriaceae</taxon>
        <taxon>Agromyces</taxon>
    </lineage>
</organism>
<dbReference type="EMBL" id="JBHSJC010000001">
    <property type="protein sequence ID" value="MFC4828736.1"/>
    <property type="molecule type" value="Genomic_DNA"/>
</dbReference>
<evidence type="ECO:0000256" key="2">
    <source>
        <dbReference type="SAM" id="Phobius"/>
    </source>
</evidence>
<comment type="caution">
    <text evidence="3">The sequence shown here is derived from an EMBL/GenBank/DDBJ whole genome shotgun (WGS) entry which is preliminary data.</text>
</comment>
<feature type="region of interest" description="Disordered" evidence="1">
    <location>
        <begin position="90"/>
        <end position="123"/>
    </location>
</feature>
<feature type="transmembrane region" description="Helical" evidence="2">
    <location>
        <begin position="30"/>
        <end position="57"/>
    </location>
</feature>
<keyword evidence="4" id="KW-1185">Reference proteome</keyword>
<dbReference type="Proteomes" id="UP001595960">
    <property type="component" value="Unassembled WGS sequence"/>
</dbReference>